<protein>
    <submittedName>
        <fullName evidence="2">Uncharacterized protein</fullName>
    </submittedName>
</protein>
<accession>A0A8T0QLF3</accession>
<organism evidence="2 3">
    <name type="scientific">Panicum virgatum</name>
    <name type="common">Blackwell switchgrass</name>
    <dbReference type="NCBI Taxonomy" id="38727"/>
    <lineage>
        <taxon>Eukaryota</taxon>
        <taxon>Viridiplantae</taxon>
        <taxon>Streptophyta</taxon>
        <taxon>Embryophyta</taxon>
        <taxon>Tracheophyta</taxon>
        <taxon>Spermatophyta</taxon>
        <taxon>Magnoliopsida</taxon>
        <taxon>Liliopsida</taxon>
        <taxon>Poales</taxon>
        <taxon>Poaceae</taxon>
        <taxon>PACMAD clade</taxon>
        <taxon>Panicoideae</taxon>
        <taxon>Panicodae</taxon>
        <taxon>Paniceae</taxon>
        <taxon>Panicinae</taxon>
        <taxon>Panicum</taxon>
        <taxon>Panicum sect. Hiantes</taxon>
    </lineage>
</organism>
<evidence type="ECO:0000313" key="2">
    <source>
        <dbReference type="EMBL" id="KAG2574278.1"/>
    </source>
</evidence>
<proteinExistence type="predicted"/>
<dbReference type="AlphaFoldDB" id="A0A8T0QLF3"/>
<sequence length="259" mass="28117">MAGVAWLLLPRRGRAAALRRDTACSAPATDRRWMAGRRPHLPGTGCRKGASLRTRVAADEREKPPRRGGAPASHEKPAETACLQRQGVDGVSSADRVDGISNTVHPLGQFQPSDGRCADEIGRLSQLKSHGVLDLSSGSQARELGGAWRRAQAGRGVPRQTEYPDSEPRAVEVASCWASVRLVVGRIRLRTERSFVVRPPTSAIAQLRVLSRRRPAPACVCTRRSGRRTCFRAAWLRRRRVAASGQGGKLARADVLAES</sequence>
<gene>
    <name evidence="2" type="ORF">PVAP13_7KG306103</name>
</gene>
<feature type="compositionally biased region" description="Basic and acidic residues" evidence="1">
    <location>
        <begin position="56"/>
        <end position="65"/>
    </location>
</feature>
<reference evidence="2" key="1">
    <citation type="submission" date="2020-05" db="EMBL/GenBank/DDBJ databases">
        <title>WGS assembly of Panicum virgatum.</title>
        <authorList>
            <person name="Lovell J.T."/>
            <person name="Jenkins J."/>
            <person name="Shu S."/>
            <person name="Juenger T.E."/>
            <person name="Schmutz J."/>
        </authorList>
    </citation>
    <scope>NUCLEOTIDE SEQUENCE</scope>
    <source>
        <strain evidence="2">AP13</strain>
    </source>
</reference>
<keyword evidence="3" id="KW-1185">Reference proteome</keyword>
<evidence type="ECO:0000256" key="1">
    <source>
        <dbReference type="SAM" id="MobiDB-lite"/>
    </source>
</evidence>
<name>A0A8T0QLF3_PANVG</name>
<dbReference type="EMBL" id="CM029049">
    <property type="protein sequence ID" value="KAG2574278.1"/>
    <property type="molecule type" value="Genomic_DNA"/>
</dbReference>
<evidence type="ECO:0000313" key="3">
    <source>
        <dbReference type="Proteomes" id="UP000823388"/>
    </source>
</evidence>
<comment type="caution">
    <text evidence="2">The sequence shown here is derived from an EMBL/GenBank/DDBJ whole genome shotgun (WGS) entry which is preliminary data.</text>
</comment>
<feature type="region of interest" description="Disordered" evidence="1">
    <location>
        <begin position="35"/>
        <end position="94"/>
    </location>
</feature>
<dbReference type="Proteomes" id="UP000823388">
    <property type="component" value="Chromosome 7K"/>
</dbReference>